<accession>A0ABT3RQ36</accession>
<dbReference type="InterPro" id="IPR012347">
    <property type="entry name" value="Ferritin-like"/>
</dbReference>
<evidence type="ECO:0000313" key="1">
    <source>
        <dbReference type="EMBL" id="MCX2743746.1"/>
    </source>
</evidence>
<protein>
    <submittedName>
        <fullName evidence="1">DUF892 family protein</fullName>
    </submittedName>
</protein>
<comment type="caution">
    <text evidence="1">The sequence shown here is derived from an EMBL/GenBank/DDBJ whole genome shotgun (WGS) entry which is preliminary data.</text>
</comment>
<proteinExistence type="predicted"/>
<dbReference type="RefSeq" id="WP_266056151.1">
    <property type="nucleotide sequence ID" value="NZ_JAPFQN010000004.1"/>
</dbReference>
<dbReference type="PANTHER" id="PTHR30565">
    <property type="entry name" value="PROTEIN YCIF"/>
    <property type="match status" value="1"/>
</dbReference>
<dbReference type="InterPro" id="IPR009078">
    <property type="entry name" value="Ferritin-like_SF"/>
</dbReference>
<keyword evidence="2" id="KW-1185">Reference proteome</keyword>
<dbReference type="Proteomes" id="UP001209885">
    <property type="component" value="Unassembled WGS sequence"/>
</dbReference>
<dbReference type="Gene3D" id="1.20.1260.10">
    <property type="match status" value="1"/>
</dbReference>
<sequence length="164" mass="18547">MRHIKNFEDLFVEQLKEQFHGERQQHGALMTLREKATDTSLLQAIDHHIGQVKRQMKSMERVFELLNRNLHGEENVGVKGLIQEAIELAERCTNDAVRDAGILSSIQQLNHHNIASFGTLCTYAKELGLEEIKLLLGGSLEEQKSIDQDLSSLAIDSINLMAMK</sequence>
<dbReference type="EMBL" id="JAPFQN010000004">
    <property type="protein sequence ID" value="MCX2743746.1"/>
    <property type="molecule type" value="Genomic_DNA"/>
</dbReference>
<dbReference type="InterPro" id="IPR010287">
    <property type="entry name" value="DUF892_YciF-like"/>
</dbReference>
<dbReference type="PANTHER" id="PTHR30565:SF9">
    <property type="entry name" value="PROTEIN YCIF"/>
    <property type="match status" value="1"/>
</dbReference>
<gene>
    <name evidence="1" type="ORF">OO013_07715</name>
</gene>
<dbReference type="Pfam" id="PF05974">
    <property type="entry name" value="DUF892"/>
    <property type="match status" value="1"/>
</dbReference>
<dbReference type="InterPro" id="IPR047114">
    <property type="entry name" value="YciF"/>
</dbReference>
<dbReference type="SUPFAM" id="SSF47240">
    <property type="entry name" value="Ferritin-like"/>
    <property type="match status" value="1"/>
</dbReference>
<reference evidence="1 2" key="1">
    <citation type="submission" date="2022-11" db="EMBL/GenBank/DDBJ databases">
        <title>The characterization of three novel Bacteroidetes species and genomic analysis of their roles in tidal elemental geochemical cycles.</title>
        <authorList>
            <person name="Ma K."/>
        </authorList>
    </citation>
    <scope>NUCLEOTIDE SEQUENCE [LARGE SCALE GENOMIC DNA]</scope>
    <source>
        <strain evidence="1 2">M17</strain>
    </source>
</reference>
<evidence type="ECO:0000313" key="2">
    <source>
        <dbReference type="Proteomes" id="UP001209885"/>
    </source>
</evidence>
<name>A0ABT3RQ36_9BACT</name>
<organism evidence="1 2">
    <name type="scientific">Mangrovivirga halotolerans</name>
    <dbReference type="NCBI Taxonomy" id="2993936"/>
    <lineage>
        <taxon>Bacteria</taxon>
        <taxon>Pseudomonadati</taxon>
        <taxon>Bacteroidota</taxon>
        <taxon>Cytophagia</taxon>
        <taxon>Cytophagales</taxon>
        <taxon>Mangrovivirgaceae</taxon>
        <taxon>Mangrovivirga</taxon>
    </lineage>
</organism>